<reference evidence="1 2" key="1">
    <citation type="submission" date="2014-12" db="EMBL/GenBank/DDBJ databases">
        <title>Genome sequence of Morococcus cerebrosus.</title>
        <authorList>
            <person name="Shin S.-K."/>
            <person name="Yi H."/>
        </authorList>
    </citation>
    <scope>NUCLEOTIDE SEQUENCE [LARGE SCALE GENOMIC DNA]</scope>
    <source>
        <strain evidence="1 2">CIP 81.93</strain>
    </source>
</reference>
<dbReference type="Proteomes" id="UP000031390">
    <property type="component" value="Unassembled WGS sequence"/>
</dbReference>
<dbReference type="AlphaFoldDB" id="A0A0C1GRR8"/>
<protein>
    <submittedName>
        <fullName evidence="1">Uncharacterized protein</fullName>
    </submittedName>
</protein>
<gene>
    <name evidence="1" type="ORF">MCC93_12560</name>
</gene>
<organism evidence="1 2">
    <name type="scientific">Morococcus cerebrosus</name>
    <dbReference type="NCBI Taxonomy" id="1056807"/>
    <lineage>
        <taxon>Bacteria</taxon>
        <taxon>Pseudomonadati</taxon>
        <taxon>Pseudomonadota</taxon>
        <taxon>Betaproteobacteria</taxon>
        <taxon>Neisseriales</taxon>
        <taxon>Neisseriaceae</taxon>
        <taxon>Morococcus</taxon>
    </lineage>
</organism>
<dbReference type="EMBL" id="JUFZ01000045">
    <property type="protein sequence ID" value="KIC08111.1"/>
    <property type="molecule type" value="Genomic_DNA"/>
</dbReference>
<proteinExistence type="predicted"/>
<name>A0A0C1GRR8_9NEIS</name>
<sequence>MPHGFVCLKSKACEQPAAGNKKNRFSEINKKAMSGDEPMLQRF</sequence>
<evidence type="ECO:0000313" key="1">
    <source>
        <dbReference type="EMBL" id="KIC08111.1"/>
    </source>
</evidence>
<accession>A0A0C1GRR8</accession>
<evidence type="ECO:0000313" key="2">
    <source>
        <dbReference type="Proteomes" id="UP000031390"/>
    </source>
</evidence>
<comment type="caution">
    <text evidence="1">The sequence shown here is derived from an EMBL/GenBank/DDBJ whole genome shotgun (WGS) entry which is preliminary data.</text>
</comment>